<dbReference type="STRING" id="13333.U5D5H9"/>
<protein>
    <recommendedName>
        <fullName evidence="3">FBD domain-containing protein</fullName>
    </recommendedName>
</protein>
<dbReference type="HOGENOM" id="CLU_2174378_0_0_1"/>
<dbReference type="AlphaFoldDB" id="U5D5H9"/>
<dbReference type="InterPro" id="IPR032675">
    <property type="entry name" value="LRR_dom_sf"/>
</dbReference>
<accession>U5D5H9</accession>
<organism evidence="1 2">
    <name type="scientific">Amborella trichopoda</name>
    <dbReference type="NCBI Taxonomy" id="13333"/>
    <lineage>
        <taxon>Eukaryota</taxon>
        <taxon>Viridiplantae</taxon>
        <taxon>Streptophyta</taxon>
        <taxon>Embryophyta</taxon>
        <taxon>Tracheophyta</taxon>
        <taxon>Spermatophyta</taxon>
        <taxon>Magnoliopsida</taxon>
        <taxon>Amborellales</taxon>
        <taxon>Amborellaceae</taxon>
        <taxon>Amborella</taxon>
    </lineage>
</organism>
<evidence type="ECO:0008006" key="3">
    <source>
        <dbReference type="Google" id="ProtNLM"/>
    </source>
</evidence>
<evidence type="ECO:0000313" key="1">
    <source>
        <dbReference type="EMBL" id="ERN17694.1"/>
    </source>
</evidence>
<reference evidence="2" key="1">
    <citation type="journal article" date="2013" name="Science">
        <title>The Amborella genome and the evolution of flowering plants.</title>
        <authorList>
            <consortium name="Amborella Genome Project"/>
        </authorList>
    </citation>
    <scope>NUCLEOTIDE SEQUENCE [LARGE SCALE GENOMIC DNA]</scope>
</reference>
<dbReference type="Proteomes" id="UP000017836">
    <property type="component" value="Unassembled WGS sequence"/>
</dbReference>
<keyword evidence="2" id="KW-1185">Reference proteome</keyword>
<gene>
    <name evidence="1" type="ORF">AMTR_s00059p00208010</name>
</gene>
<name>U5D5H9_AMBTC</name>
<dbReference type="EMBL" id="KI392312">
    <property type="protein sequence ID" value="ERN17694.1"/>
    <property type="molecule type" value="Genomic_DNA"/>
</dbReference>
<dbReference type="PANTHER" id="PTHR38926:SF5">
    <property type="entry name" value="F-BOX AND LEUCINE-RICH REPEAT PROTEIN 6"/>
    <property type="match status" value="1"/>
</dbReference>
<evidence type="ECO:0000313" key="2">
    <source>
        <dbReference type="Proteomes" id="UP000017836"/>
    </source>
</evidence>
<proteinExistence type="predicted"/>
<sequence>MCVANEEVLLTIGQFCKKITKLKVGGWWMTKEEASAIANSMKNLKTLILDYDLVSKDSLLIISNGCRGLKSLELCGREGVAIDDEIQRSASHLKVFRWENPSSFVYGCLR</sequence>
<dbReference type="SUPFAM" id="SSF52047">
    <property type="entry name" value="RNI-like"/>
    <property type="match status" value="1"/>
</dbReference>
<dbReference type="PANTHER" id="PTHR38926">
    <property type="entry name" value="F-BOX DOMAIN CONTAINING PROTEIN, EXPRESSED"/>
    <property type="match status" value="1"/>
</dbReference>
<dbReference type="Gene3D" id="3.80.10.10">
    <property type="entry name" value="Ribonuclease Inhibitor"/>
    <property type="match status" value="1"/>
</dbReference>
<dbReference type="Gramene" id="ERN17694">
    <property type="protein sequence ID" value="ERN17694"/>
    <property type="gene ID" value="AMTR_s00059p00208010"/>
</dbReference>